<dbReference type="PIRSF" id="PIRSF006230">
    <property type="entry name" value="MG442"/>
    <property type="match status" value="1"/>
</dbReference>
<dbReference type="InterPro" id="IPR019991">
    <property type="entry name" value="GTP-bd_ribosome_bgen"/>
</dbReference>
<dbReference type="PANTHER" id="PTHR45782:SF4">
    <property type="entry name" value="MITOCHONDRIAL RIBOSOME-ASSOCIATED GTPASE 1"/>
    <property type="match status" value="1"/>
</dbReference>
<dbReference type="GO" id="GO:0006412">
    <property type="term" value="P:translation"/>
    <property type="evidence" value="ECO:0007669"/>
    <property type="project" value="TreeGrafter"/>
</dbReference>
<comment type="function">
    <text evidence="3">Required for a late step of 50S ribosomal subunit assembly. Has GTPase activity.</text>
</comment>
<comment type="similarity">
    <text evidence="3">Belongs to the TRAFAC class YlqF/YawG GTPase family. MTG1 subfamily.</text>
</comment>
<evidence type="ECO:0000256" key="2">
    <source>
        <dbReference type="ARBA" id="ARBA00023134"/>
    </source>
</evidence>
<gene>
    <name evidence="6" type="primary">ylqF</name>
    <name evidence="6" type="ORF">EXM22_03770</name>
</gene>
<keyword evidence="7" id="KW-1185">Reference proteome</keyword>
<keyword evidence="1 3" id="KW-0547">Nucleotide-binding</keyword>
<protein>
    <recommendedName>
        <fullName evidence="3">Ribosome biogenesis GTPase A</fullName>
    </recommendedName>
</protein>
<evidence type="ECO:0000256" key="3">
    <source>
        <dbReference type="PIRNR" id="PIRNR006230"/>
    </source>
</evidence>
<name>A0A5C1QIL6_9SPIO</name>
<feature type="binding site" evidence="4">
    <location>
        <begin position="87"/>
        <end position="88"/>
    </location>
    <ligand>
        <name>GTP</name>
        <dbReference type="ChEBI" id="CHEBI:37565"/>
    </ligand>
</feature>
<dbReference type="InterPro" id="IPR023179">
    <property type="entry name" value="GTP-bd_ortho_bundle_sf"/>
</dbReference>
<evidence type="ECO:0000313" key="7">
    <source>
        <dbReference type="Proteomes" id="UP000324209"/>
    </source>
</evidence>
<dbReference type="Pfam" id="PF01926">
    <property type="entry name" value="MMR_HSR1"/>
    <property type="match status" value="1"/>
</dbReference>
<dbReference type="GO" id="GO:0003924">
    <property type="term" value="F:GTPase activity"/>
    <property type="evidence" value="ECO:0007669"/>
    <property type="project" value="TreeGrafter"/>
</dbReference>
<dbReference type="Gene3D" id="3.40.50.300">
    <property type="entry name" value="P-loop containing nucleotide triphosphate hydrolases"/>
    <property type="match status" value="1"/>
</dbReference>
<organism evidence="6 7">
    <name type="scientific">Oceanispirochaeta crateris</name>
    <dbReference type="NCBI Taxonomy" id="2518645"/>
    <lineage>
        <taxon>Bacteria</taxon>
        <taxon>Pseudomonadati</taxon>
        <taxon>Spirochaetota</taxon>
        <taxon>Spirochaetia</taxon>
        <taxon>Spirochaetales</taxon>
        <taxon>Spirochaetaceae</taxon>
        <taxon>Oceanispirochaeta</taxon>
    </lineage>
</organism>
<feature type="binding site" evidence="4">
    <location>
        <position position="169"/>
    </location>
    <ligand>
        <name>GTP</name>
        <dbReference type="ChEBI" id="CHEBI:37565"/>
    </ligand>
</feature>
<dbReference type="InterPro" id="IPR027417">
    <property type="entry name" value="P-loop_NTPase"/>
</dbReference>
<dbReference type="NCBIfam" id="TIGR03596">
    <property type="entry name" value="GTPase_YlqF"/>
    <property type="match status" value="1"/>
</dbReference>
<proteinExistence type="inferred from homology"/>
<dbReference type="GO" id="GO:0005737">
    <property type="term" value="C:cytoplasm"/>
    <property type="evidence" value="ECO:0007669"/>
    <property type="project" value="UniProtKB-SubCell"/>
</dbReference>
<dbReference type="OrthoDB" id="9779790at2"/>
<sequence length="300" mass="33752">MSIQWFPGHMTRTKKLILENLKKVDMVIEILDARAPLASRNPLLEELTKGKPRLILLNKSDLADPIMTQKWIRTLTEGNSIKAVAVNSRNIRSLKAVPKECKILCRDKKWVNRRPVRTMIVGIPNVGKSTVINTLSGKKKAAAANQPGVTKDMQHVPVSRELQILDTPGILWHKFDDQLVGLKLGALGSIKDAVLLLDQIALGTLLFLRNSYPERLVKRYKLTSPEENQPDGIQIDTQEPHDLLEMIGKNRGLILPGGEVDLERTSRMFLKELRDGIIGPISLENPSDPDFGWNFIQEEQ</sequence>
<dbReference type="InterPro" id="IPR030378">
    <property type="entry name" value="G_CP_dom"/>
</dbReference>
<dbReference type="InterPro" id="IPR006073">
    <property type="entry name" value="GTP-bd"/>
</dbReference>
<keyword evidence="3" id="KW-0963">Cytoplasm</keyword>
<comment type="subcellular location">
    <subcellularLocation>
        <location evidence="3">Cytoplasm</location>
    </subcellularLocation>
</comment>
<feature type="binding site" evidence="4">
    <location>
        <begin position="125"/>
        <end position="130"/>
    </location>
    <ligand>
        <name>GTP</name>
        <dbReference type="ChEBI" id="CHEBI:37565"/>
    </ligand>
</feature>
<dbReference type="Gene3D" id="1.10.1580.10">
    <property type="match status" value="1"/>
</dbReference>
<evidence type="ECO:0000313" key="6">
    <source>
        <dbReference type="EMBL" id="QEN07148.1"/>
    </source>
</evidence>
<dbReference type="PANTHER" id="PTHR45782">
    <property type="entry name" value="MITOCHONDRIAL RIBOSOME-ASSOCIATED GTPASE 1"/>
    <property type="match status" value="1"/>
</dbReference>
<dbReference type="RefSeq" id="WP_149485230.1">
    <property type="nucleotide sequence ID" value="NZ_CP036150.1"/>
</dbReference>
<feature type="domain" description="CP-type G" evidence="5">
    <location>
        <begin position="11"/>
        <end position="173"/>
    </location>
</feature>
<dbReference type="SUPFAM" id="SSF52540">
    <property type="entry name" value="P-loop containing nucleoside triphosphate hydrolases"/>
    <property type="match status" value="1"/>
</dbReference>
<keyword evidence="2 3" id="KW-0342">GTP-binding</keyword>
<feature type="binding site" evidence="4">
    <location>
        <begin position="58"/>
        <end position="61"/>
    </location>
    <ligand>
        <name>GTP</name>
        <dbReference type="ChEBI" id="CHEBI:37565"/>
    </ligand>
</feature>
<dbReference type="InterPro" id="IPR016478">
    <property type="entry name" value="GTPase_MTG1"/>
</dbReference>
<evidence type="ECO:0000256" key="1">
    <source>
        <dbReference type="ARBA" id="ARBA00022741"/>
    </source>
</evidence>
<accession>A0A5C1QIL6</accession>
<dbReference type="CDD" id="cd01856">
    <property type="entry name" value="YlqF"/>
    <property type="match status" value="1"/>
</dbReference>
<dbReference type="Proteomes" id="UP000324209">
    <property type="component" value="Chromosome"/>
</dbReference>
<evidence type="ECO:0000256" key="4">
    <source>
        <dbReference type="PIRSR" id="PIRSR006230-1"/>
    </source>
</evidence>
<reference evidence="6 7" key="1">
    <citation type="submission" date="2019-02" db="EMBL/GenBank/DDBJ databases">
        <title>Complete Genome Sequence and Methylome Analysis of free living Spirochaetas.</title>
        <authorList>
            <person name="Fomenkov A."/>
            <person name="Dubinina G."/>
            <person name="Leshcheva N."/>
            <person name="Mikheeva N."/>
            <person name="Grabovich M."/>
            <person name="Vincze T."/>
            <person name="Roberts R.J."/>
        </authorList>
    </citation>
    <scope>NUCLEOTIDE SEQUENCE [LARGE SCALE GENOMIC DNA]</scope>
    <source>
        <strain evidence="6 7">K2</strain>
    </source>
</reference>
<dbReference type="KEGG" id="ock:EXM22_03770"/>
<dbReference type="PROSITE" id="PS51721">
    <property type="entry name" value="G_CP"/>
    <property type="match status" value="1"/>
</dbReference>
<dbReference type="AlphaFoldDB" id="A0A5C1QIL6"/>
<dbReference type="EMBL" id="CP036150">
    <property type="protein sequence ID" value="QEN07148.1"/>
    <property type="molecule type" value="Genomic_DNA"/>
</dbReference>
<evidence type="ECO:0000259" key="5">
    <source>
        <dbReference type="PROSITE" id="PS51721"/>
    </source>
</evidence>
<dbReference type="GO" id="GO:0005525">
    <property type="term" value="F:GTP binding"/>
    <property type="evidence" value="ECO:0007669"/>
    <property type="project" value="UniProtKB-KW"/>
</dbReference>